<gene>
    <name evidence="2" type="ORF">Tco_1055701</name>
</gene>
<name>A0ABQ5H1M0_9ASTR</name>
<feature type="region of interest" description="Disordered" evidence="1">
    <location>
        <begin position="66"/>
        <end position="146"/>
    </location>
</feature>
<evidence type="ECO:0000256" key="1">
    <source>
        <dbReference type="SAM" id="MobiDB-lite"/>
    </source>
</evidence>
<dbReference type="EMBL" id="BQNB010019076">
    <property type="protein sequence ID" value="GJT81359.1"/>
    <property type="molecule type" value="Genomic_DNA"/>
</dbReference>
<reference evidence="2" key="1">
    <citation type="journal article" date="2022" name="Int. J. Mol. Sci.">
        <title>Draft Genome of Tanacetum Coccineum: Genomic Comparison of Closely Related Tanacetum-Family Plants.</title>
        <authorList>
            <person name="Yamashiro T."/>
            <person name="Shiraishi A."/>
            <person name="Nakayama K."/>
            <person name="Satake H."/>
        </authorList>
    </citation>
    <scope>NUCLEOTIDE SEQUENCE</scope>
</reference>
<evidence type="ECO:0000313" key="2">
    <source>
        <dbReference type="EMBL" id="GJT81359.1"/>
    </source>
</evidence>
<keyword evidence="3" id="KW-1185">Reference proteome</keyword>
<feature type="compositionally biased region" description="Pro residues" evidence="1">
    <location>
        <begin position="135"/>
        <end position="146"/>
    </location>
</feature>
<feature type="non-terminal residue" evidence="2">
    <location>
        <position position="1"/>
    </location>
</feature>
<dbReference type="Proteomes" id="UP001151760">
    <property type="component" value="Unassembled WGS sequence"/>
</dbReference>
<comment type="caution">
    <text evidence="2">The sequence shown here is derived from an EMBL/GenBank/DDBJ whole genome shotgun (WGS) entry which is preliminary data.</text>
</comment>
<organism evidence="2 3">
    <name type="scientific">Tanacetum coccineum</name>
    <dbReference type="NCBI Taxonomy" id="301880"/>
    <lineage>
        <taxon>Eukaryota</taxon>
        <taxon>Viridiplantae</taxon>
        <taxon>Streptophyta</taxon>
        <taxon>Embryophyta</taxon>
        <taxon>Tracheophyta</taxon>
        <taxon>Spermatophyta</taxon>
        <taxon>Magnoliopsida</taxon>
        <taxon>eudicotyledons</taxon>
        <taxon>Gunneridae</taxon>
        <taxon>Pentapetalae</taxon>
        <taxon>asterids</taxon>
        <taxon>campanulids</taxon>
        <taxon>Asterales</taxon>
        <taxon>Asteraceae</taxon>
        <taxon>Asteroideae</taxon>
        <taxon>Anthemideae</taxon>
        <taxon>Anthemidinae</taxon>
        <taxon>Tanacetum</taxon>
    </lineage>
</organism>
<evidence type="ECO:0000313" key="3">
    <source>
        <dbReference type="Proteomes" id="UP001151760"/>
    </source>
</evidence>
<sequence>TPYDQVVEAEYKQKEILFKMMRESKSYEKHPKHKALYDALVLSLIQDEDDLDKVILYLRKRDHIFSIQETSKGDTPPKSSKTGKSASAEESVKEATHEVTMGEEELVQENVNNADQPQAYSEPQTDNAPKKNWFKPPPRPPTLDLD</sequence>
<feature type="compositionally biased region" description="Polar residues" evidence="1">
    <location>
        <begin position="109"/>
        <end position="127"/>
    </location>
</feature>
<proteinExistence type="predicted"/>
<reference evidence="2" key="2">
    <citation type="submission" date="2022-01" db="EMBL/GenBank/DDBJ databases">
        <authorList>
            <person name="Yamashiro T."/>
            <person name="Shiraishi A."/>
            <person name="Satake H."/>
            <person name="Nakayama K."/>
        </authorList>
    </citation>
    <scope>NUCLEOTIDE SEQUENCE</scope>
</reference>
<accession>A0ABQ5H1M0</accession>
<protein>
    <submittedName>
        <fullName evidence="2">Uncharacterized protein</fullName>
    </submittedName>
</protein>